<reference evidence="1 2" key="1">
    <citation type="journal article" date="2022" name="Plant J.">
        <title>Chromosome-level genome of Camellia lanceoleosa provides a valuable resource for understanding genome evolution and self-incompatibility.</title>
        <authorList>
            <person name="Gong W."/>
            <person name="Xiao S."/>
            <person name="Wang L."/>
            <person name="Liao Z."/>
            <person name="Chang Y."/>
            <person name="Mo W."/>
            <person name="Hu G."/>
            <person name="Li W."/>
            <person name="Zhao G."/>
            <person name="Zhu H."/>
            <person name="Hu X."/>
            <person name="Ji K."/>
            <person name="Xiang X."/>
            <person name="Song Q."/>
            <person name="Yuan D."/>
            <person name="Jin S."/>
            <person name="Zhang L."/>
        </authorList>
    </citation>
    <scope>NUCLEOTIDE SEQUENCE [LARGE SCALE GENOMIC DNA]</scope>
    <source>
        <strain evidence="1">SQ_2022a</strain>
    </source>
</reference>
<organism evidence="1 2">
    <name type="scientific">Camellia lanceoleosa</name>
    <dbReference type="NCBI Taxonomy" id="1840588"/>
    <lineage>
        <taxon>Eukaryota</taxon>
        <taxon>Viridiplantae</taxon>
        <taxon>Streptophyta</taxon>
        <taxon>Embryophyta</taxon>
        <taxon>Tracheophyta</taxon>
        <taxon>Spermatophyta</taxon>
        <taxon>Magnoliopsida</taxon>
        <taxon>eudicotyledons</taxon>
        <taxon>Gunneridae</taxon>
        <taxon>Pentapetalae</taxon>
        <taxon>asterids</taxon>
        <taxon>Ericales</taxon>
        <taxon>Theaceae</taxon>
        <taxon>Camellia</taxon>
    </lineage>
</organism>
<name>A0ACC0FUX2_9ERIC</name>
<protein>
    <submittedName>
        <fullName evidence="1">Uncharacterized protein</fullName>
    </submittedName>
</protein>
<dbReference type="EMBL" id="CM045770">
    <property type="protein sequence ID" value="KAI7992194.1"/>
    <property type="molecule type" value="Genomic_DNA"/>
</dbReference>
<gene>
    <name evidence="1" type="ORF">LOK49_LG12G02220</name>
</gene>
<evidence type="ECO:0000313" key="2">
    <source>
        <dbReference type="Proteomes" id="UP001060215"/>
    </source>
</evidence>
<keyword evidence="2" id="KW-1185">Reference proteome</keyword>
<sequence>MEHKAFLPVLLVLFLGFSLVFSSAAVPTSRSLKSFKDDPSIHDLLAQGEMEMGSKGEISDVEQVFIEGRMVIANTDYPGTGANNHHDPPKPPGRF</sequence>
<dbReference type="Proteomes" id="UP001060215">
    <property type="component" value="Chromosome 13"/>
</dbReference>
<proteinExistence type="predicted"/>
<evidence type="ECO:0000313" key="1">
    <source>
        <dbReference type="EMBL" id="KAI7992194.1"/>
    </source>
</evidence>
<accession>A0ACC0FUX2</accession>
<comment type="caution">
    <text evidence="1">The sequence shown here is derived from an EMBL/GenBank/DDBJ whole genome shotgun (WGS) entry which is preliminary data.</text>
</comment>